<organism evidence="3 4">
    <name type="scientific">Vibrio lentus</name>
    <dbReference type="NCBI Taxonomy" id="136468"/>
    <lineage>
        <taxon>Bacteria</taxon>
        <taxon>Pseudomonadati</taxon>
        <taxon>Pseudomonadota</taxon>
        <taxon>Gammaproteobacteria</taxon>
        <taxon>Vibrionales</taxon>
        <taxon>Vibrionaceae</taxon>
        <taxon>Vibrio</taxon>
    </lineage>
</organism>
<protein>
    <recommendedName>
        <fullName evidence="2">LysM domain-containing protein</fullName>
    </recommendedName>
</protein>
<dbReference type="InterPro" id="IPR018392">
    <property type="entry name" value="LysM"/>
</dbReference>
<dbReference type="PROSITE" id="PS51782">
    <property type="entry name" value="LYSM"/>
    <property type="match status" value="1"/>
</dbReference>
<dbReference type="InterPro" id="IPR036779">
    <property type="entry name" value="LysM_dom_sf"/>
</dbReference>
<keyword evidence="1" id="KW-0732">Signal</keyword>
<reference evidence="3 4" key="1">
    <citation type="submission" date="2019-04" db="EMBL/GenBank/DDBJ databases">
        <title>A reverse ecology approach based on a biological definition of microbial populations.</title>
        <authorList>
            <person name="Arevalo P."/>
            <person name="Vaninsberghe D."/>
            <person name="Elsherbini J."/>
            <person name="Gore J."/>
            <person name="Polz M."/>
        </authorList>
    </citation>
    <scope>NUCLEOTIDE SEQUENCE [LARGE SCALE GENOMIC DNA]</scope>
    <source>
        <strain evidence="3 4">10N.222.48.A1</strain>
    </source>
</reference>
<name>A0A4U2DVE9_9VIBR</name>
<evidence type="ECO:0000256" key="1">
    <source>
        <dbReference type="ARBA" id="ARBA00022729"/>
    </source>
</evidence>
<sequence length="274" mass="30680">MKLSTFFLGDTLATKYVISGALILPNLCLADTSPFYIGADITNAGKTNSEVSDTAFGGQILLGYDLNKTWSVEASTGFFGHIKTIKEPDFPYSEVEEQRFNSTDISLLGTIPLSRHYSLYAGAGSLLEGNTWSPIGQLGVAYEFDEQLSLKFGYKFIFSDDPEKDLQVLSVGMRYYFPTQNESVPEPIVYDDIYVSSTSEVTLYEPEVVAEVEPQTCETVRYIVKKDDWLIKIAHNHHISFEELKKHNHSFTDLTDIDLIHSGDIVLLPNTDCE</sequence>
<dbReference type="Gene3D" id="3.10.350.10">
    <property type="entry name" value="LysM domain"/>
    <property type="match status" value="1"/>
</dbReference>
<dbReference type="Pfam" id="PF13505">
    <property type="entry name" value="OMP_b-brl"/>
    <property type="match status" value="1"/>
</dbReference>
<dbReference type="EMBL" id="SYVO01000079">
    <property type="protein sequence ID" value="TKG04610.1"/>
    <property type="molecule type" value="Genomic_DNA"/>
</dbReference>
<gene>
    <name evidence="3" type="ORF">FCV91_19605</name>
</gene>
<accession>A0A4U2DVE9</accession>
<dbReference type="InterPro" id="IPR027385">
    <property type="entry name" value="Beta-barrel_OMP"/>
</dbReference>
<evidence type="ECO:0000313" key="3">
    <source>
        <dbReference type="EMBL" id="TKG04610.1"/>
    </source>
</evidence>
<dbReference type="Proteomes" id="UP000305840">
    <property type="component" value="Unassembled WGS sequence"/>
</dbReference>
<dbReference type="AlphaFoldDB" id="A0A4U2DVE9"/>
<dbReference type="SUPFAM" id="SSF54106">
    <property type="entry name" value="LysM domain"/>
    <property type="match status" value="1"/>
</dbReference>
<dbReference type="InterPro" id="IPR011250">
    <property type="entry name" value="OMP/PagP_B-barrel"/>
</dbReference>
<dbReference type="CDD" id="cd00118">
    <property type="entry name" value="LysM"/>
    <property type="match status" value="1"/>
</dbReference>
<comment type="caution">
    <text evidence="3">The sequence shown here is derived from an EMBL/GenBank/DDBJ whole genome shotgun (WGS) entry which is preliminary data.</text>
</comment>
<evidence type="ECO:0000313" key="4">
    <source>
        <dbReference type="Proteomes" id="UP000305840"/>
    </source>
</evidence>
<dbReference type="RefSeq" id="WP_076671457.1">
    <property type="nucleotide sequence ID" value="NZ_JAJGZU010000034.1"/>
</dbReference>
<proteinExistence type="predicted"/>
<dbReference type="Pfam" id="PF01476">
    <property type="entry name" value="LysM"/>
    <property type="match status" value="1"/>
</dbReference>
<evidence type="ECO:0000259" key="2">
    <source>
        <dbReference type="PROSITE" id="PS51782"/>
    </source>
</evidence>
<dbReference type="SUPFAM" id="SSF56925">
    <property type="entry name" value="OMPA-like"/>
    <property type="match status" value="1"/>
</dbReference>
<feature type="domain" description="LysM" evidence="2">
    <location>
        <begin position="220"/>
        <end position="268"/>
    </location>
</feature>
<dbReference type="Gene3D" id="2.40.160.20">
    <property type="match status" value="1"/>
</dbReference>